<evidence type="ECO:0000313" key="7">
    <source>
        <dbReference type="EMBL" id="KFG90445.1"/>
    </source>
</evidence>
<keyword evidence="5 6" id="KW-0472">Membrane</keyword>
<keyword evidence="7" id="KW-0808">Transferase</keyword>
<dbReference type="eggNOG" id="COG0382">
    <property type="taxonomic scope" value="Bacteria"/>
</dbReference>
<feature type="transmembrane region" description="Helical" evidence="6">
    <location>
        <begin position="31"/>
        <end position="47"/>
    </location>
</feature>
<dbReference type="RefSeq" id="WP_051908226.1">
    <property type="nucleotide sequence ID" value="NZ_BCZD01000005.1"/>
</dbReference>
<proteinExistence type="predicted"/>
<evidence type="ECO:0000256" key="6">
    <source>
        <dbReference type="SAM" id="Phobius"/>
    </source>
</evidence>
<feature type="transmembrane region" description="Helical" evidence="6">
    <location>
        <begin position="258"/>
        <end position="275"/>
    </location>
</feature>
<keyword evidence="2" id="KW-1003">Cell membrane</keyword>
<dbReference type="GO" id="GO:0016020">
    <property type="term" value="C:membrane"/>
    <property type="evidence" value="ECO:0007669"/>
    <property type="project" value="UniProtKB-SubCell"/>
</dbReference>
<dbReference type="InterPro" id="IPR000537">
    <property type="entry name" value="UbiA_prenyltransferase"/>
</dbReference>
<feature type="transmembrane region" description="Helical" evidence="6">
    <location>
        <begin position="295"/>
        <end position="317"/>
    </location>
</feature>
<dbReference type="GO" id="GO:0016757">
    <property type="term" value="F:glycosyltransferase activity"/>
    <property type="evidence" value="ECO:0007669"/>
    <property type="project" value="UniProtKB-KW"/>
</dbReference>
<organism evidence="7 8">
    <name type="scientific">Sphingobium herbicidovorans (strain ATCC 700291 / DSM 11019 / CCUG 56400 / KCTC 2939 / LMG 18315 / NBRC 16415 / MH)</name>
    <name type="common">Sphingomonas herbicidovorans</name>
    <dbReference type="NCBI Taxonomy" id="1219045"/>
    <lineage>
        <taxon>Bacteria</taxon>
        <taxon>Pseudomonadati</taxon>
        <taxon>Pseudomonadota</taxon>
        <taxon>Alphaproteobacteria</taxon>
        <taxon>Sphingomonadales</taxon>
        <taxon>Sphingomonadaceae</taxon>
        <taxon>Sphingobium</taxon>
    </lineage>
</organism>
<dbReference type="GO" id="GO:0016765">
    <property type="term" value="F:transferase activity, transferring alkyl or aryl (other than methyl) groups"/>
    <property type="evidence" value="ECO:0007669"/>
    <property type="project" value="InterPro"/>
</dbReference>
<keyword evidence="7" id="KW-0328">Glycosyltransferase</keyword>
<dbReference type="Pfam" id="PF01040">
    <property type="entry name" value="UbiA"/>
    <property type="match status" value="1"/>
</dbReference>
<name>A0A086PAM7_SPHHM</name>
<evidence type="ECO:0000256" key="5">
    <source>
        <dbReference type="ARBA" id="ARBA00023136"/>
    </source>
</evidence>
<reference evidence="7" key="1">
    <citation type="submission" date="2014-08" db="EMBL/GenBank/DDBJ databases">
        <title>Draft genome sequences of Sphingobium herbicidovorans.</title>
        <authorList>
            <person name="Gan H.M."/>
            <person name="Gan H.Y."/>
            <person name="Savka M.A."/>
        </authorList>
    </citation>
    <scope>NUCLEOTIDE SEQUENCE [LARGE SCALE GENOMIC DNA]</scope>
    <source>
        <strain evidence="7">NBRC 16415</strain>
    </source>
</reference>
<dbReference type="InterPro" id="IPR044878">
    <property type="entry name" value="UbiA_sf"/>
</dbReference>
<evidence type="ECO:0000256" key="3">
    <source>
        <dbReference type="ARBA" id="ARBA00022692"/>
    </source>
</evidence>
<protein>
    <submittedName>
        <fullName evidence="7">Phosphoribose diphosphate:decaprenyl-phosphate phosphoribosyltransferase</fullName>
    </submittedName>
</protein>
<feature type="transmembrane region" description="Helical" evidence="6">
    <location>
        <begin position="59"/>
        <end position="76"/>
    </location>
</feature>
<evidence type="ECO:0000313" key="8">
    <source>
        <dbReference type="Proteomes" id="UP000024284"/>
    </source>
</evidence>
<feature type="transmembrane region" description="Helical" evidence="6">
    <location>
        <begin position="127"/>
        <end position="144"/>
    </location>
</feature>
<gene>
    <name evidence="7" type="ORF">BV98_001649</name>
</gene>
<keyword evidence="8" id="KW-1185">Reference proteome</keyword>
<keyword evidence="4 6" id="KW-1133">Transmembrane helix</keyword>
<comment type="subcellular location">
    <subcellularLocation>
        <location evidence="1">Membrane</location>
        <topology evidence="1">Multi-pass membrane protein</topology>
    </subcellularLocation>
</comment>
<comment type="caution">
    <text evidence="7">The sequence shown here is derived from an EMBL/GenBank/DDBJ whole genome shotgun (WGS) entry which is preliminary data.</text>
</comment>
<dbReference type="OrthoDB" id="9803632at2"/>
<feature type="transmembrane region" description="Helical" evidence="6">
    <location>
        <begin position="231"/>
        <end position="252"/>
    </location>
</feature>
<feature type="transmembrane region" description="Helical" evidence="6">
    <location>
        <begin position="96"/>
        <end position="120"/>
    </location>
</feature>
<dbReference type="Gene3D" id="1.10.357.140">
    <property type="entry name" value="UbiA prenyltransferase"/>
    <property type="match status" value="1"/>
</dbReference>
<dbReference type="STRING" id="76947.GCA_002080435_01339"/>
<sequence length="329" mass="36733">MINQSDATNPGVVRSQASLRDYLAIARFDHMTKHVFIIPGIVLAYAIHQGAVHFSVDRLVVGFLSAILIASANYVINEWLDRESDAFHPVKSKRTAVHHALSPTLVYAEYFTLLLLGLFLGYQLGHLFFVASVAFGLSGISYNVEPIRTKDKVYLDVISESVNNPIRLLLGWAMVDSTALPPASLFIAYWAGGAFLMGAKRLSEYRDVVAGQGVDMLHRYRKSFRGYSSENLTVSCFLYAMLSAFFIAVFLIKYRLEYIVAFPFIAGLFAIYMWLALREGSVAQRPERLFRSRRLLAATGLAVLAVAVATFVDVPWLDSLSQPYLIKVD</sequence>
<dbReference type="PATRIC" id="fig|1219045.3.peg.1683"/>
<dbReference type="EMBL" id="JFZA02000012">
    <property type="protein sequence ID" value="KFG90445.1"/>
    <property type="molecule type" value="Genomic_DNA"/>
</dbReference>
<evidence type="ECO:0000256" key="4">
    <source>
        <dbReference type="ARBA" id="ARBA00022989"/>
    </source>
</evidence>
<dbReference type="AlphaFoldDB" id="A0A086PAM7"/>
<evidence type="ECO:0000256" key="2">
    <source>
        <dbReference type="ARBA" id="ARBA00022475"/>
    </source>
</evidence>
<dbReference type="Proteomes" id="UP000024284">
    <property type="component" value="Unassembled WGS sequence"/>
</dbReference>
<evidence type="ECO:0000256" key="1">
    <source>
        <dbReference type="ARBA" id="ARBA00004141"/>
    </source>
</evidence>
<accession>A0A086PAM7</accession>
<keyword evidence="3 6" id="KW-0812">Transmembrane</keyword>